<sequence length="111" mass="12669">MVYEAQKHPVFAQIWEQRRTTSAVIAGFANLEIAVRDMSEALSDAIDYLAQEFVSSSSIVEQMFLLETKHSAGLLEANHQQTMALKEISDKVSQVNAEVYYQNWGHYSWKI</sequence>
<organism evidence="1 2">
    <name type="scientific">Actinomyces johnsonii F0510</name>
    <dbReference type="NCBI Taxonomy" id="1227262"/>
    <lineage>
        <taxon>Bacteria</taxon>
        <taxon>Bacillati</taxon>
        <taxon>Actinomycetota</taxon>
        <taxon>Actinomycetes</taxon>
        <taxon>Actinomycetales</taxon>
        <taxon>Actinomycetaceae</taxon>
        <taxon>Actinomyces</taxon>
    </lineage>
</organism>
<dbReference type="Proteomes" id="UP000016498">
    <property type="component" value="Unassembled WGS sequence"/>
</dbReference>
<comment type="caution">
    <text evidence="1">The sequence shown here is derived from an EMBL/GenBank/DDBJ whole genome shotgun (WGS) entry which is preliminary data.</text>
</comment>
<gene>
    <name evidence="1" type="ORF">HMPREF1549_00443</name>
</gene>
<proteinExistence type="predicted"/>
<evidence type="ECO:0000313" key="1">
    <source>
        <dbReference type="EMBL" id="ERH21843.1"/>
    </source>
</evidence>
<protein>
    <submittedName>
        <fullName evidence="1">Uncharacterized protein</fullName>
    </submittedName>
</protein>
<accession>U1RQC0</accession>
<dbReference type="EMBL" id="AWSD01000044">
    <property type="protein sequence ID" value="ERH21843.1"/>
    <property type="molecule type" value="Genomic_DNA"/>
</dbReference>
<dbReference type="HOGENOM" id="CLU_2152909_0_0_11"/>
<reference evidence="1 2" key="1">
    <citation type="submission" date="2013-06" db="EMBL/GenBank/DDBJ databases">
        <authorList>
            <person name="Weinstock G."/>
            <person name="Sodergren E."/>
            <person name="Lobos E.A."/>
            <person name="Fulton L."/>
            <person name="Fulton R."/>
            <person name="Courtney L."/>
            <person name="Fronick C."/>
            <person name="O'Laughlin M."/>
            <person name="Godfrey J."/>
            <person name="Wilson R.M."/>
            <person name="Miner T."/>
            <person name="Farmer C."/>
            <person name="Delehaunty K."/>
            <person name="Cordes M."/>
            <person name="Minx P."/>
            <person name="Tomlinson C."/>
            <person name="Chen J."/>
            <person name="Wollam A."/>
            <person name="Pepin K.H."/>
            <person name="Bhonagiri V."/>
            <person name="Zhang X."/>
            <person name="Warren W."/>
            <person name="Mitreva M."/>
            <person name="Mardis E.R."/>
            <person name="Wilson R.K."/>
        </authorList>
    </citation>
    <scope>NUCLEOTIDE SEQUENCE [LARGE SCALE GENOMIC DNA]</scope>
    <source>
        <strain evidence="1 2">F0510</strain>
    </source>
</reference>
<name>U1RQC0_9ACTO</name>
<evidence type="ECO:0000313" key="2">
    <source>
        <dbReference type="Proteomes" id="UP000016498"/>
    </source>
</evidence>
<dbReference type="AlphaFoldDB" id="U1RQC0"/>